<evidence type="ECO:0000313" key="8">
    <source>
        <dbReference type="Proteomes" id="UP000232133"/>
    </source>
</evidence>
<dbReference type="PROSITE" id="PS51344">
    <property type="entry name" value="HTH_TFE_IIE"/>
    <property type="match status" value="1"/>
</dbReference>
<dbReference type="RefSeq" id="WP_004032383.1">
    <property type="nucleotide sequence ID" value="NZ_AP025586.1"/>
</dbReference>
<dbReference type="PANTHER" id="PTHR13097:SF7">
    <property type="entry name" value="GENERAL TRANSCRIPTION FACTOR IIE SUBUNIT 1"/>
    <property type="match status" value="1"/>
</dbReference>
<name>A0A2H4U4N6_METSM</name>
<dbReference type="GO" id="GO:0006367">
    <property type="term" value="P:transcription initiation at RNA polymerase II promoter"/>
    <property type="evidence" value="ECO:0007669"/>
    <property type="project" value="InterPro"/>
</dbReference>
<dbReference type="NCBIfam" id="NF004910">
    <property type="entry name" value="PRK06266.1"/>
    <property type="match status" value="1"/>
</dbReference>
<dbReference type="PANTHER" id="PTHR13097">
    <property type="entry name" value="TRANSCRIPTION INITIATION FACTOR IIE, ALPHA SUBUNIT"/>
    <property type="match status" value="1"/>
</dbReference>
<accession>A0A2H4U4N6</accession>
<proteinExistence type="inferred from homology"/>
<organism evidence="7 8">
    <name type="scientific">Methanobrevibacter smithii</name>
    <dbReference type="NCBI Taxonomy" id="2173"/>
    <lineage>
        <taxon>Archaea</taxon>
        <taxon>Methanobacteriati</taxon>
        <taxon>Methanobacteriota</taxon>
        <taxon>Methanomada group</taxon>
        <taxon>Methanobacteria</taxon>
        <taxon>Methanobacteriales</taxon>
        <taxon>Methanobacteriaceae</taxon>
        <taxon>Methanobrevibacter</taxon>
    </lineage>
</organism>
<comment type="function">
    <text evidence="4">Transcription factor that plays a role in the activation of archaeal genes transcribed by RNA polymerase. Facilitates transcription initiation by enhancing TATA-box recognition by TATA-box-binding protein (Tbp), and transcription factor B (Tfb) and RNA polymerase recruitment. Not absolutely required for transcription in vitro, but particularly important in cases where Tbp or Tfb function is not optimal. It dynamically alters the nucleic acid-binding properties of RNA polymerases by stabilizing the initiation complex and destabilizing elongation complexes. Seems to translocate with the RNA polymerase following initiation and acts by binding to the non template strand of the transcription bubble in elongation complexes.</text>
</comment>
<dbReference type="InterPro" id="IPR039997">
    <property type="entry name" value="TFE"/>
</dbReference>
<dbReference type="Proteomes" id="UP000232133">
    <property type="component" value="Chromosome"/>
</dbReference>
<comment type="domain">
    <text evidence="4">The winged helix domain is involved in binding to DNA in the preinitiation complex.</text>
</comment>
<dbReference type="HAMAP" id="MF_01909">
    <property type="entry name" value="TFE_arch"/>
    <property type="match status" value="1"/>
</dbReference>
<reference evidence="7 8" key="1">
    <citation type="submission" date="2016-10" db="EMBL/GenBank/DDBJ databases">
        <authorList>
            <person name="Varghese N."/>
        </authorList>
    </citation>
    <scope>NUCLEOTIDE SEQUENCE [LARGE SCALE GENOMIC DNA]</scope>
    <source>
        <strain evidence="7 8">KB11</strain>
    </source>
</reference>
<dbReference type="InterPro" id="IPR017919">
    <property type="entry name" value="TFIIE/TFIIEa_HTH"/>
</dbReference>
<evidence type="ECO:0000256" key="4">
    <source>
        <dbReference type="HAMAP-Rule" id="MF_01909"/>
    </source>
</evidence>
<dbReference type="SUPFAM" id="SSF46785">
    <property type="entry name" value="Winged helix' DNA-binding domain"/>
    <property type="match status" value="1"/>
</dbReference>
<protein>
    <recommendedName>
        <fullName evidence="4 5">Transcription factor E</fullName>
        <shortName evidence="4">TFE</shortName>
    </recommendedName>
    <alternativeName>
        <fullName evidence="4">TFIIE subunit alpha homolog</fullName>
    </alternativeName>
    <alternativeName>
        <fullName evidence="4">Transcription initiation factor TFIIE</fullName>
    </alternativeName>
</protein>
<dbReference type="InterPro" id="IPR036388">
    <property type="entry name" value="WH-like_DNA-bd_sf"/>
</dbReference>
<dbReference type="SMR" id="A0A2H4U4N6"/>
<evidence type="ECO:0000256" key="5">
    <source>
        <dbReference type="NCBIfam" id="TIGR00373"/>
    </source>
</evidence>
<evidence type="ECO:0000256" key="1">
    <source>
        <dbReference type="ARBA" id="ARBA00023015"/>
    </source>
</evidence>
<dbReference type="Gene3D" id="1.10.10.10">
    <property type="entry name" value="Winged helix-like DNA-binding domain superfamily/Winged helix DNA-binding domain"/>
    <property type="match status" value="1"/>
</dbReference>
<keyword evidence="2 4" id="KW-0238">DNA-binding</keyword>
<evidence type="ECO:0000256" key="2">
    <source>
        <dbReference type="ARBA" id="ARBA00023125"/>
    </source>
</evidence>
<comment type="similarity">
    <text evidence="4">Belongs to the TFE family.</text>
</comment>
<dbReference type="InterPro" id="IPR002853">
    <property type="entry name" value="TFIIE_asu"/>
</dbReference>
<keyword evidence="1 4" id="KW-0805">Transcription regulation</keyword>
<dbReference type="GO" id="GO:0006355">
    <property type="term" value="P:regulation of DNA-templated transcription"/>
    <property type="evidence" value="ECO:0007669"/>
    <property type="project" value="UniProtKB-UniRule"/>
</dbReference>
<feature type="domain" description="HTH TFE/IIEalpha-type" evidence="6">
    <location>
        <begin position="3"/>
        <end position="86"/>
    </location>
</feature>
<evidence type="ECO:0000259" key="6">
    <source>
        <dbReference type="PROSITE" id="PS51344"/>
    </source>
</evidence>
<comment type="subunit">
    <text evidence="4">Monomer. Interaction with RNA polymerase subunits RpoF and RpoE is necessary for Tfe stimulatory transcription activity. Able to interact with Tbp and RNA polymerase in the absence of DNA promoter. Interacts both with the preinitiation and elongation complexes.</text>
</comment>
<dbReference type="SMART" id="SM00531">
    <property type="entry name" value="TFIIE"/>
    <property type="match status" value="1"/>
</dbReference>
<dbReference type="AlphaFoldDB" id="A0A2H4U4N6"/>
<evidence type="ECO:0000313" key="7">
    <source>
        <dbReference type="EMBL" id="ATZ59071.1"/>
    </source>
</evidence>
<gene>
    <name evidence="4" type="primary">tfe</name>
    <name evidence="7" type="ORF">BK798_00905</name>
</gene>
<dbReference type="NCBIfam" id="TIGR00373">
    <property type="entry name" value="transcription factor E"/>
    <property type="match status" value="1"/>
</dbReference>
<sequence length="173" mass="20330">MIDDPLVKSLLTNVVEDESNLPIVQALIDGVETDEAIAEKTEIKLNIVRKILYKLYDMGLATYKRSKDPETQWFTYSWKFEEQEVINHIKSDSEEYLKMLNKELEKEEDTMYFVCPQGHIRLDFETATEYDFICPECGEELEFFDNTNLIKQIKDDIKTVESNYKSFTKKVDA</sequence>
<dbReference type="EMBL" id="CP017803">
    <property type="protein sequence ID" value="ATZ59071.1"/>
    <property type="molecule type" value="Genomic_DNA"/>
</dbReference>
<dbReference type="OMA" id="WLTYLWT"/>
<dbReference type="PIRSF" id="PIRSF006373">
    <property type="entry name" value="TF_E_archaea"/>
    <property type="match status" value="1"/>
</dbReference>
<dbReference type="GeneID" id="78817258"/>
<keyword evidence="3 4" id="KW-0804">Transcription</keyword>
<dbReference type="GO" id="GO:0003677">
    <property type="term" value="F:DNA binding"/>
    <property type="evidence" value="ECO:0007669"/>
    <property type="project" value="UniProtKB-KW"/>
</dbReference>
<dbReference type="Pfam" id="PF02002">
    <property type="entry name" value="TFIIE_alpha"/>
    <property type="match status" value="1"/>
</dbReference>
<dbReference type="InterPro" id="IPR036390">
    <property type="entry name" value="WH_DNA-bd_sf"/>
</dbReference>
<evidence type="ECO:0000256" key="3">
    <source>
        <dbReference type="ARBA" id="ARBA00023163"/>
    </source>
</evidence>
<dbReference type="InterPro" id="IPR024550">
    <property type="entry name" value="TFIIEa/SarR/Rpc3_HTH_dom"/>
</dbReference>
<dbReference type="InterPro" id="IPR016481">
    <property type="entry name" value="TF_E_archaea"/>
</dbReference>